<keyword evidence="4 8" id="KW-0732">Signal</keyword>
<keyword evidence="3" id="KW-0285">Flavoprotein</keyword>
<evidence type="ECO:0000259" key="9">
    <source>
        <dbReference type="Pfam" id="PF07156"/>
    </source>
</evidence>
<reference evidence="10" key="1">
    <citation type="submission" date="2015-07" db="EMBL/GenBank/DDBJ databases">
        <title>MeaNS - Measles Nucleotide Surveillance Program.</title>
        <authorList>
            <person name="Tran T."/>
            <person name="Druce J."/>
        </authorList>
    </citation>
    <scope>NUCLEOTIDE SEQUENCE</scope>
    <source>
        <strain evidence="10">UCB-OBI-ISO-001</strain>
        <tissue evidence="10">Gonad</tissue>
    </source>
</reference>
<proteinExistence type="inferred from homology"/>
<feature type="signal peptide" evidence="8">
    <location>
        <begin position="1"/>
        <end position="19"/>
    </location>
</feature>
<gene>
    <name evidence="10" type="ORF">OCBIM_22020219mg</name>
</gene>
<feature type="chain" id="PRO_5005582525" description="Prenylcysteine lyase domain-containing protein" evidence="8">
    <location>
        <begin position="20"/>
        <end position="481"/>
    </location>
</feature>
<keyword evidence="5" id="KW-0274">FAD</keyword>
<name>A0A0L8FIB9_OCTBM</name>
<evidence type="ECO:0000256" key="2">
    <source>
        <dbReference type="ARBA" id="ARBA00009967"/>
    </source>
</evidence>
<dbReference type="PANTHER" id="PTHR15944:SF0">
    <property type="entry name" value="PRENYLCYSTEINE LYASE DOMAIN-CONTAINING PROTEIN"/>
    <property type="match status" value="1"/>
</dbReference>
<keyword evidence="7" id="KW-0325">Glycoprotein</keyword>
<dbReference type="EMBL" id="KQ431541">
    <property type="protein sequence ID" value="KOF63136.1"/>
    <property type="molecule type" value="Genomic_DNA"/>
</dbReference>
<evidence type="ECO:0000256" key="3">
    <source>
        <dbReference type="ARBA" id="ARBA00022630"/>
    </source>
</evidence>
<dbReference type="InterPro" id="IPR010795">
    <property type="entry name" value="Prenylcys_lyase"/>
</dbReference>
<evidence type="ECO:0000256" key="4">
    <source>
        <dbReference type="ARBA" id="ARBA00022729"/>
    </source>
</evidence>
<dbReference type="InterPro" id="IPR017046">
    <property type="entry name" value="Prenylcysteine_Oxase1"/>
</dbReference>
<sequence length="481" mass="54683">MSKLLLSITLLLYLGFVLGFDEELPRIAIVGAGIGGTSTAYYLRQLFGDQAVIDIYESNKVGGRLDSFEFDGESIETGGSTLHPKNAYMLNFTKILGLEAKQLESNGFGIYDGKEFLFKTSSYKIITILKAFWRYGNDLQRIANWIDDLITKKFCRIYNHQLKGYAFTTVKDLLLSMDQLMLNLTTRPLEETLKEMGFSDRFIAEPVTVAVRTNYGQTVNIQSFAGSISLAGMQPGLFAIKGGNKQVAEKLLTESKANFIHAELKKISLLKEHDSIQYELFYKPHNSTEKNSMQNHIYDIVIIAMPLNQDSKDIKFEGFISPLSYSQPFYRTVATFIQGEVNASFFDFEKEGDLPNSILINAEPYFINSISKKRKNLWKVFSRELLTESEKNLLFKTIEKTTVYNWVAYPAYSSSQKLLPFVLHDQLYYVNAIESAASTIETSVIAARNVALLVKNHWFNLFDYIDEIPNESEENKIKGEL</sequence>
<dbReference type="GO" id="GO:0030327">
    <property type="term" value="P:prenylated protein catabolic process"/>
    <property type="evidence" value="ECO:0007669"/>
    <property type="project" value="TreeGrafter"/>
</dbReference>
<comment type="similarity">
    <text evidence="2">Belongs to the prenylcysteine oxidase family.</text>
</comment>
<dbReference type="STRING" id="37653.A0A0L8FIB9"/>
<organism evidence="10">
    <name type="scientific">Octopus bimaculoides</name>
    <name type="common">California two-spotted octopus</name>
    <dbReference type="NCBI Taxonomy" id="37653"/>
    <lineage>
        <taxon>Eukaryota</taxon>
        <taxon>Metazoa</taxon>
        <taxon>Spiralia</taxon>
        <taxon>Lophotrochozoa</taxon>
        <taxon>Mollusca</taxon>
        <taxon>Cephalopoda</taxon>
        <taxon>Coleoidea</taxon>
        <taxon>Octopodiformes</taxon>
        <taxon>Octopoda</taxon>
        <taxon>Incirrata</taxon>
        <taxon>Octopodidae</taxon>
        <taxon>Octopus</taxon>
    </lineage>
</organism>
<dbReference type="OrthoDB" id="437369at2759"/>
<evidence type="ECO:0000256" key="7">
    <source>
        <dbReference type="ARBA" id="ARBA00023180"/>
    </source>
</evidence>
<dbReference type="InterPro" id="IPR036188">
    <property type="entry name" value="FAD/NAD-bd_sf"/>
</dbReference>
<dbReference type="GO" id="GO:0030328">
    <property type="term" value="P:prenylcysteine catabolic process"/>
    <property type="evidence" value="ECO:0007669"/>
    <property type="project" value="InterPro"/>
</dbReference>
<evidence type="ECO:0000256" key="1">
    <source>
        <dbReference type="ARBA" id="ARBA00001974"/>
    </source>
</evidence>
<dbReference type="SUPFAM" id="SSF51905">
    <property type="entry name" value="FAD/NAD(P)-binding domain"/>
    <property type="match status" value="1"/>
</dbReference>
<keyword evidence="6" id="KW-0560">Oxidoreductase</keyword>
<dbReference type="Pfam" id="PF13450">
    <property type="entry name" value="NAD_binding_8"/>
    <property type="match status" value="1"/>
</dbReference>
<dbReference type="AlphaFoldDB" id="A0A0L8FIB9"/>
<evidence type="ECO:0000256" key="6">
    <source>
        <dbReference type="ARBA" id="ARBA00023002"/>
    </source>
</evidence>
<dbReference type="GO" id="GO:0001735">
    <property type="term" value="F:prenylcysteine oxidase activity"/>
    <property type="evidence" value="ECO:0007669"/>
    <property type="project" value="InterPro"/>
</dbReference>
<dbReference type="KEGG" id="obi:106883316"/>
<comment type="cofactor">
    <cofactor evidence="1">
        <name>FAD</name>
        <dbReference type="ChEBI" id="CHEBI:57692"/>
    </cofactor>
</comment>
<protein>
    <recommendedName>
        <fullName evidence="9">Prenylcysteine lyase domain-containing protein</fullName>
    </recommendedName>
</protein>
<accession>A0A0L8FIB9</accession>
<dbReference type="PANTHER" id="PTHR15944">
    <property type="entry name" value="FARNESYLCYSTEINE LYASE"/>
    <property type="match status" value="1"/>
</dbReference>
<evidence type="ECO:0000313" key="10">
    <source>
        <dbReference type="EMBL" id="KOF63136.1"/>
    </source>
</evidence>
<dbReference type="OMA" id="SIGIWDG"/>
<dbReference type="Pfam" id="PF07156">
    <property type="entry name" value="Prenylcys_lyase"/>
    <property type="match status" value="1"/>
</dbReference>
<dbReference type="Gene3D" id="3.50.50.60">
    <property type="entry name" value="FAD/NAD(P)-binding domain"/>
    <property type="match status" value="1"/>
</dbReference>
<feature type="domain" description="Prenylcysteine lyase" evidence="9">
    <location>
        <begin position="118"/>
        <end position="466"/>
    </location>
</feature>
<evidence type="ECO:0000256" key="5">
    <source>
        <dbReference type="ARBA" id="ARBA00022827"/>
    </source>
</evidence>
<evidence type="ECO:0000256" key="8">
    <source>
        <dbReference type="SAM" id="SignalP"/>
    </source>
</evidence>